<reference evidence="1" key="1">
    <citation type="submission" date="2022-08" db="EMBL/GenBank/DDBJ databases">
        <title>Genome Sequence of Fusarium decemcellulare.</title>
        <authorList>
            <person name="Buettner E."/>
        </authorList>
    </citation>
    <scope>NUCLEOTIDE SEQUENCE</scope>
    <source>
        <strain evidence="1">Babe19</strain>
    </source>
</reference>
<protein>
    <submittedName>
        <fullName evidence="1">Uncharacterized protein</fullName>
    </submittedName>
</protein>
<dbReference type="Proteomes" id="UP001148629">
    <property type="component" value="Unassembled WGS sequence"/>
</dbReference>
<gene>
    <name evidence="1" type="ORF">NM208_g156</name>
</gene>
<proteinExistence type="predicted"/>
<evidence type="ECO:0000313" key="1">
    <source>
        <dbReference type="EMBL" id="KAJ3550121.1"/>
    </source>
</evidence>
<keyword evidence="2" id="KW-1185">Reference proteome</keyword>
<accession>A0ACC1T0C6</accession>
<evidence type="ECO:0000313" key="2">
    <source>
        <dbReference type="Proteomes" id="UP001148629"/>
    </source>
</evidence>
<name>A0ACC1T0C6_9HYPO</name>
<sequence>MPPTKLDVSLNEVFRGPENDRGGFELNVVLVPEIDSRVGLNWAVGQGEPWPSSFFTSITKHVRIFEFIYQLDVRSLTSFSWTILLETGRRLFDELCNPEHELGKCPFLMVGHGLGGILIKQAIVLLDEGYYDPTCRELSFYLAASLLLGTPHPHFGDRLDASLCSIKSMPKSRLEKIHEEVPVLYMLSNKFENIVSERPIWSAFEKRATRYSTTSMFKTKKEVIVNQDLATTGLTSEQVVEIDGDHFTIAQLSTNARVLGAVKANITSVLTLQRAMQRDPRTDTVATARARELWGSVTTESVSPAQDSTQDIPLRPVPSPAGATAGSQDVSSYEIVPSIHHGLVSDIPEIKLPCRLLGPDVGECFDRNEIFELLNEKLLPSSETSKSKMDVIRTFSISGPGGIGKTQIARNFVARNASRFDAVFWVNAETESKLASAFNTISAELNLLDPADYGNSVVSRNRVVNWLSNPYRTSSLESETKSGNLPPDQETAINWLLVFDNADELNLLAEYWPVTGTGSVLITSRDPQAKRYMWAGSGIDLEGFDKDHAIEFLRSMGAKDQDDQVIDKTAAARVSERLGGLPFPLILAANVIQQNELSVDEFLEYHEEPSFFAHIYGSTEVGESSDASSRRTLYDIWSFDKIQRSCPQAICLIEVLSLLDPDAVSETILVASTLVVNILADYPSSPEEYDTARNLLIKSSLIKRDMNRKILSIHRLVQDAVRARMSEARLQVIFQGLIHLLRQAWPSGSHTRNHDTTRWGQCNLVFPHLERIKDHLSKLVDLTLPIGDQLYLSKLLIDAGWHHLERGNYEQTVGFVKQALAIAEKADSVDALQVQATAHFCLAAASTWLRDTDLTEYHSGKCLSIRRNLTPSGTSLLLAMAYDEAAHYQLLKGDLATGLDLENKAIEILEDLENEKGDFDPAEKNGGSYAGSFIRYCAAISLLKMGKVDEAESAIMALWKRQEEFWPLVNKVVFKTGLTLSVVGSIRLAQGRFAESYELHEKSLLQFRQTVGNLHPHTASALVRVADHLIRLGLLDEARDRLEEAIGIWKSRPSFVPELARATHKQSKLQMLLGNSIKAKGTQLKAQSQLKSFARDKNLSLPATLGDEDFDALVSFWAWY</sequence>
<comment type="caution">
    <text evidence="1">The sequence shown here is derived from an EMBL/GenBank/DDBJ whole genome shotgun (WGS) entry which is preliminary data.</text>
</comment>
<dbReference type="EMBL" id="JANRMS010000007">
    <property type="protein sequence ID" value="KAJ3550121.1"/>
    <property type="molecule type" value="Genomic_DNA"/>
</dbReference>
<organism evidence="1 2">
    <name type="scientific">Fusarium decemcellulare</name>
    <dbReference type="NCBI Taxonomy" id="57161"/>
    <lineage>
        <taxon>Eukaryota</taxon>
        <taxon>Fungi</taxon>
        <taxon>Dikarya</taxon>
        <taxon>Ascomycota</taxon>
        <taxon>Pezizomycotina</taxon>
        <taxon>Sordariomycetes</taxon>
        <taxon>Hypocreomycetidae</taxon>
        <taxon>Hypocreales</taxon>
        <taxon>Nectriaceae</taxon>
        <taxon>Fusarium</taxon>
        <taxon>Fusarium decemcellulare species complex</taxon>
    </lineage>
</organism>